<dbReference type="Proteomes" id="UP001607302">
    <property type="component" value="Unassembled WGS sequence"/>
</dbReference>
<protein>
    <submittedName>
        <fullName evidence="1">Uncharacterized protein</fullName>
    </submittedName>
</protein>
<proteinExistence type="predicted"/>
<reference evidence="1 2" key="1">
    <citation type="journal article" date="2024" name="Ann. Entomol. Soc. Am.">
        <title>Genomic analyses of the southern and eastern yellowjacket wasps (Hymenoptera: Vespidae) reveal evolutionary signatures of social life.</title>
        <authorList>
            <person name="Catto M.A."/>
            <person name="Caine P.B."/>
            <person name="Orr S.E."/>
            <person name="Hunt B.G."/>
            <person name="Goodisman M.A.D."/>
        </authorList>
    </citation>
    <scope>NUCLEOTIDE SEQUENCE [LARGE SCALE GENOMIC DNA]</scope>
    <source>
        <strain evidence="1">233</strain>
        <tissue evidence="1">Head and thorax</tissue>
    </source>
</reference>
<organism evidence="1 2">
    <name type="scientific">Vespula squamosa</name>
    <name type="common">Southern yellow jacket</name>
    <name type="synonym">Wasp</name>
    <dbReference type="NCBI Taxonomy" id="30214"/>
    <lineage>
        <taxon>Eukaryota</taxon>
        <taxon>Metazoa</taxon>
        <taxon>Ecdysozoa</taxon>
        <taxon>Arthropoda</taxon>
        <taxon>Hexapoda</taxon>
        <taxon>Insecta</taxon>
        <taxon>Pterygota</taxon>
        <taxon>Neoptera</taxon>
        <taxon>Endopterygota</taxon>
        <taxon>Hymenoptera</taxon>
        <taxon>Apocrita</taxon>
        <taxon>Aculeata</taxon>
        <taxon>Vespoidea</taxon>
        <taxon>Vespidae</taxon>
        <taxon>Vespinae</taxon>
        <taxon>Vespula</taxon>
    </lineage>
</organism>
<evidence type="ECO:0000313" key="2">
    <source>
        <dbReference type="Proteomes" id="UP001607302"/>
    </source>
</evidence>
<dbReference type="EMBL" id="JAUDFV010000131">
    <property type="protein sequence ID" value="KAL2729244.1"/>
    <property type="molecule type" value="Genomic_DNA"/>
</dbReference>
<evidence type="ECO:0000313" key="1">
    <source>
        <dbReference type="EMBL" id="KAL2729244.1"/>
    </source>
</evidence>
<sequence>MVETVVNVVVGKGAYIMSVFIFPVLPPPSFPYLSSLYPQSPFVRTLSTVNAAKLTPGEASLRTATKICFRHQSYYHRTVALSHDGIILTLSVARIHLCIDENWIEDKILDRKKEIGPLLRNCCVRSDYKTVQYTIANDSESFFKVFRSVKEGRKARKI</sequence>
<gene>
    <name evidence="1" type="ORF">V1478_006033</name>
</gene>
<name>A0ABD2B937_VESSQ</name>
<accession>A0ABD2B937</accession>
<comment type="caution">
    <text evidence="1">The sequence shown here is derived from an EMBL/GenBank/DDBJ whole genome shotgun (WGS) entry which is preliminary data.</text>
</comment>
<dbReference type="AlphaFoldDB" id="A0ABD2B937"/>
<keyword evidence="2" id="KW-1185">Reference proteome</keyword>